<evidence type="ECO:0000256" key="1">
    <source>
        <dbReference type="ARBA" id="ARBA00022553"/>
    </source>
</evidence>
<sequence>MASRKILVVDDERAILTLLKQSLSRDGYEVKTAQSGQEALNILENESIHVMFIDLNLPEMDGIELCRKIKKLAPMAVLYAITGYASIFQLAECREAGFEDYFKKPVNIATLRQNAASAFERVERWRKY</sequence>
<dbReference type="CDD" id="cd00156">
    <property type="entry name" value="REC"/>
    <property type="match status" value="1"/>
</dbReference>
<comment type="caution">
    <text evidence="4">The sequence shown here is derived from an EMBL/GenBank/DDBJ whole genome shotgun (WGS) entry which is preliminary data.</text>
</comment>
<dbReference type="GO" id="GO:0000160">
    <property type="term" value="P:phosphorelay signal transduction system"/>
    <property type="evidence" value="ECO:0007669"/>
    <property type="project" value="InterPro"/>
</dbReference>
<dbReference type="Proteomes" id="UP000553343">
    <property type="component" value="Unassembled WGS sequence"/>
</dbReference>
<keyword evidence="1 2" id="KW-0597">Phosphoprotein</keyword>
<keyword evidence="5" id="KW-1185">Reference proteome</keyword>
<evidence type="ECO:0000313" key="5">
    <source>
        <dbReference type="Proteomes" id="UP000553343"/>
    </source>
</evidence>
<evidence type="ECO:0000259" key="3">
    <source>
        <dbReference type="PROSITE" id="PS50110"/>
    </source>
</evidence>
<name>A0A850SW17_9BACT</name>
<dbReference type="InterPro" id="IPR001789">
    <property type="entry name" value="Sig_transdc_resp-reg_receiver"/>
</dbReference>
<reference evidence="4 5" key="1">
    <citation type="submission" date="2020-06" db="EMBL/GenBank/DDBJ databases">
        <title>High-quality draft genome of sulfate reducer Desulfobacter latus type strain AcrS2 isolated from marine sediment.</title>
        <authorList>
            <person name="Hoppe M."/>
            <person name="Larsen C.K."/>
            <person name="Marshall I.P.G."/>
            <person name="Schramm A."/>
            <person name="Marietou A.G."/>
        </authorList>
    </citation>
    <scope>NUCLEOTIDE SEQUENCE [LARGE SCALE GENOMIC DNA]</scope>
    <source>
        <strain evidence="4 5">AcRS2</strain>
    </source>
</reference>
<evidence type="ECO:0000313" key="4">
    <source>
        <dbReference type="EMBL" id="NWH04290.1"/>
    </source>
</evidence>
<dbReference type="EMBL" id="JACADJ010000010">
    <property type="protein sequence ID" value="NWH04290.1"/>
    <property type="molecule type" value="Genomic_DNA"/>
</dbReference>
<dbReference type="SMART" id="SM00448">
    <property type="entry name" value="REC"/>
    <property type="match status" value="1"/>
</dbReference>
<feature type="modified residue" description="4-aspartylphosphate" evidence="2">
    <location>
        <position position="54"/>
    </location>
</feature>
<accession>A0A850SW17</accession>
<evidence type="ECO:0000256" key="2">
    <source>
        <dbReference type="PROSITE-ProRule" id="PRU00169"/>
    </source>
</evidence>
<proteinExistence type="predicted"/>
<organism evidence="4 5">
    <name type="scientific">Desulfobacter latus</name>
    <dbReference type="NCBI Taxonomy" id="2292"/>
    <lineage>
        <taxon>Bacteria</taxon>
        <taxon>Pseudomonadati</taxon>
        <taxon>Thermodesulfobacteriota</taxon>
        <taxon>Desulfobacteria</taxon>
        <taxon>Desulfobacterales</taxon>
        <taxon>Desulfobacteraceae</taxon>
        <taxon>Desulfobacter</taxon>
    </lineage>
</organism>
<dbReference type="PROSITE" id="PS50110">
    <property type="entry name" value="RESPONSE_REGULATORY"/>
    <property type="match status" value="1"/>
</dbReference>
<dbReference type="AlphaFoldDB" id="A0A850SW17"/>
<dbReference type="SUPFAM" id="SSF52172">
    <property type="entry name" value="CheY-like"/>
    <property type="match status" value="1"/>
</dbReference>
<gene>
    <name evidence="4" type="ORF">HXW94_04690</name>
</gene>
<feature type="domain" description="Response regulatory" evidence="3">
    <location>
        <begin position="5"/>
        <end position="119"/>
    </location>
</feature>
<dbReference type="Pfam" id="PF00072">
    <property type="entry name" value="Response_reg"/>
    <property type="match status" value="1"/>
</dbReference>
<dbReference type="PANTHER" id="PTHR44591">
    <property type="entry name" value="STRESS RESPONSE REGULATOR PROTEIN 1"/>
    <property type="match status" value="1"/>
</dbReference>
<dbReference type="PANTHER" id="PTHR44591:SF3">
    <property type="entry name" value="RESPONSE REGULATORY DOMAIN-CONTAINING PROTEIN"/>
    <property type="match status" value="1"/>
</dbReference>
<dbReference type="Gene3D" id="3.40.50.2300">
    <property type="match status" value="1"/>
</dbReference>
<dbReference type="InterPro" id="IPR011006">
    <property type="entry name" value="CheY-like_superfamily"/>
</dbReference>
<dbReference type="RefSeq" id="WP_178365747.1">
    <property type="nucleotide sequence ID" value="NZ_JACADJ010000010.1"/>
</dbReference>
<dbReference type="InterPro" id="IPR050595">
    <property type="entry name" value="Bact_response_regulator"/>
</dbReference>
<protein>
    <submittedName>
        <fullName evidence="4">Response regulator</fullName>
    </submittedName>
</protein>